<sequence>MTLDDMKAELEEDLKINLTSVQAAASDTASIYGKWVRYLADVKRDIIRADNNLKKVTSDRFNYYTGRSEDDVCLDHYDKSELKFVLAADPKVMEATTKLDLLNIMYDFCKSALDATKQKGYSIKAIVDMRNLESGK</sequence>
<accession>A0AAE9G4W7</accession>
<proteinExistence type="predicted"/>
<gene>
    <name evidence="1" type="ORF">EHEKIMEA_00213</name>
</gene>
<organism evidence="1 2">
    <name type="scientific">Cronobacter phage LPCS28</name>
    <dbReference type="NCBI Taxonomy" id="2924885"/>
    <lineage>
        <taxon>Viruses</taxon>
        <taxon>Duplodnaviria</taxon>
        <taxon>Heunggongvirae</taxon>
        <taxon>Uroviricota</taxon>
        <taxon>Caudoviricetes</taxon>
        <taxon>Pantevenvirales</taxon>
        <taxon>Straboviridae</taxon>
        <taxon>Nanhuvirus</taxon>
        <taxon>Nanhuvirus LPCS28</taxon>
    </lineage>
</organism>
<protein>
    <recommendedName>
        <fullName evidence="3">Recombination, repair and ssDNA binding protein</fullName>
    </recommendedName>
</protein>
<name>A0AAE9G4W7_9CAUD</name>
<dbReference type="Pfam" id="PF11056">
    <property type="entry name" value="UvsY"/>
    <property type="match status" value="1"/>
</dbReference>
<evidence type="ECO:0008006" key="3">
    <source>
        <dbReference type="Google" id="ProtNLM"/>
    </source>
</evidence>
<dbReference type="InterPro" id="IPR021289">
    <property type="entry name" value="UvsY"/>
</dbReference>
<dbReference type="Proteomes" id="UP000832072">
    <property type="component" value="Segment"/>
</dbReference>
<keyword evidence="2" id="KW-1185">Reference proteome</keyword>
<reference evidence="1 2" key="1">
    <citation type="submission" date="2022-02" db="EMBL/GenBank/DDBJ databases">
        <authorList>
            <person name="Tian F."/>
            <person name="Li J."/>
            <person name="Li F."/>
            <person name="Tong Y."/>
        </authorList>
    </citation>
    <scope>NUCLEOTIDE SEQUENCE [LARGE SCALE GENOMIC DNA]</scope>
</reference>
<dbReference type="EMBL" id="OM638103">
    <property type="protein sequence ID" value="UNY47095.1"/>
    <property type="molecule type" value="Genomic_DNA"/>
</dbReference>
<evidence type="ECO:0000313" key="2">
    <source>
        <dbReference type="Proteomes" id="UP000832072"/>
    </source>
</evidence>
<evidence type="ECO:0000313" key="1">
    <source>
        <dbReference type="EMBL" id="UNY47095.1"/>
    </source>
</evidence>